<sequence>MESPMMIDSGEGLRTQVTCNDEVQRDEAPGCRNNQVLQPDSSSLPFGWEERYDPGQQRNFYLDTMTGATQWDRPQGDSSQTTNSLEAASATSLPPGWQEYFSPAHNTHFYVDTTTGLAQWERPVLKQPQQFGDGPMGWDEHFDAAQQRYFYVNTATGASQWERPQYYG</sequence>
<keyword evidence="3" id="KW-0597">Phosphoprotein</keyword>
<dbReference type="OrthoDB" id="187617at2759"/>
<dbReference type="GO" id="GO:0005737">
    <property type="term" value="C:cytoplasm"/>
    <property type="evidence" value="ECO:0007669"/>
    <property type="project" value="UniProtKB-SubCell"/>
</dbReference>
<dbReference type="PROSITE" id="PS50020">
    <property type="entry name" value="WW_DOMAIN_2"/>
    <property type="match status" value="3"/>
</dbReference>
<dbReference type="Proteomes" id="UP001153069">
    <property type="component" value="Unassembled WGS sequence"/>
</dbReference>
<accession>A0A9N8EVU8</accession>
<feature type="domain" description="WW" evidence="5">
    <location>
        <begin position="132"/>
        <end position="166"/>
    </location>
</feature>
<dbReference type="InterPro" id="IPR036020">
    <property type="entry name" value="WW_dom_sf"/>
</dbReference>
<comment type="subcellular location">
    <subcellularLocation>
        <location evidence="1">Cytoplasm</location>
    </subcellularLocation>
</comment>
<evidence type="ECO:0000259" key="5">
    <source>
        <dbReference type="PROSITE" id="PS50020"/>
    </source>
</evidence>
<dbReference type="InterPro" id="IPR051105">
    <property type="entry name" value="WWC/KIBRA_Hippo_Reg"/>
</dbReference>
<evidence type="ECO:0000313" key="7">
    <source>
        <dbReference type="Proteomes" id="UP001153069"/>
    </source>
</evidence>
<dbReference type="EMBL" id="CAICTM010002144">
    <property type="protein sequence ID" value="CAB9528092.1"/>
    <property type="molecule type" value="Genomic_DNA"/>
</dbReference>
<keyword evidence="7" id="KW-1185">Reference proteome</keyword>
<feature type="compositionally biased region" description="Polar residues" evidence="4">
    <location>
        <begin position="76"/>
        <end position="92"/>
    </location>
</feature>
<organism evidence="6 7">
    <name type="scientific">Seminavis robusta</name>
    <dbReference type="NCBI Taxonomy" id="568900"/>
    <lineage>
        <taxon>Eukaryota</taxon>
        <taxon>Sar</taxon>
        <taxon>Stramenopiles</taxon>
        <taxon>Ochrophyta</taxon>
        <taxon>Bacillariophyta</taxon>
        <taxon>Bacillariophyceae</taxon>
        <taxon>Bacillariophycidae</taxon>
        <taxon>Naviculales</taxon>
        <taxon>Naviculaceae</taxon>
        <taxon>Seminavis</taxon>
    </lineage>
</organism>
<reference evidence="6" key="1">
    <citation type="submission" date="2020-06" db="EMBL/GenBank/DDBJ databases">
        <authorList>
            <consortium name="Plant Systems Biology data submission"/>
        </authorList>
    </citation>
    <scope>NUCLEOTIDE SEQUENCE</scope>
    <source>
        <strain evidence="6">D6</strain>
    </source>
</reference>
<evidence type="ECO:0000256" key="4">
    <source>
        <dbReference type="SAM" id="MobiDB-lite"/>
    </source>
</evidence>
<keyword evidence="2" id="KW-0963">Cytoplasm</keyword>
<comment type="caution">
    <text evidence="6">The sequence shown here is derived from an EMBL/GenBank/DDBJ whole genome shotgun (WGS) entry which is preliminary data.</text>
</comment>
<dbReference type="SMART" id="SM00456">
    <property type="entry name" value="WW"/>
    <property type="match status" value="3"/>
</dbReference>
<dbReference type="InterPro" id="IPR001202">
    <property type="entry name" value="WW_dom"/>
</dbReference>
<dbReference type="SUPFAM" id="SSF51045">
    <property type="entry name" value="WW domain"/>
    <property type="match status" value="3"/>
</dbReference>
<feature type="domain" description="WW" evidence="5">
    <location>
        <begin position="42"/>
        <end position="76"/>
    </location>
</feature>
<dbReference type="CDD" id="cd00201">
    <property type="entry name" value="WW"/>
    <property type="match status" value="3"/>
</dbReference>
<dbReference type="PANTHER" id="PTHR14791:SF29">
    <property type="entry name" value="PROTEIN KIBRA"/>
    <property type="match status" value="1"/>
</dbReference>
<dbReference type="PANTHER" id="PTHR14791">
    <property type="entry name" value="BOMB/KIRA PROTEINS"/>
    <property type="match status" value="1"/>
</dbReference>
<proteinExistence type="predicted"/>
<dbReference type="Gene3D" id="2.20.70.10">
    <property type="match status" value="3"/>
</dbReference>
<dbReference type="AlphaFoldDB" id="A0A9N8EVU8"/>
<feature type="region of interest" description="Disordered" evidence="4">
    <location>
        <begin position="1"/>
        <end position="50"/>
    </location>
</feature>
<evidence type="ECO:0000256" key="3">
    <source>
        <dbReference type="ARBA" id="ARBA00022553"/>
    </source>
</evidence>
<dbReference type="PROSITE" id="PS01159">
    <property type="entry name" value="WW_DOMAIN_1"/>
    <property type="match status" value="2"/>
</dbReference>
<gene>
    <name evidence="6" type="ORF">SEMRO_2146_G316420.1</name>
</gene>
<name>A0A9N8EVU8_9STRA</name>
<feature type="region of interest" description="Disordered" evidence="4">
    <location>
        <begin position="67"/>
        <end position="93"/>
    </location>
</feature>
<evidence type="ECO:0000313" key="6">
    <source>
        <dbReference type="EMBL" id="CAB9528092.1"/>
    </source>
</evidence>
<evidence type="ECO:0000256" key="2">
    <source>
        <dbReference type="ARBA" id="ARBA00022490"/>
    </source>
</evidence>
<evidence type="ECO:0000256" key="1">
    <source>
        <dbReference type="ARBA" id="ARBA00004496"/>
    </source>
</evidence>
<dbReference type="Pfam" id="PF00397">
    <property type="entry name" value="WW"/>
    <property type="match status" value="3"/>
</dbReference>
<protein>
    <submittedName>
        <fullName evidence="6">Inherit from KOG: E3 ubiquitin- protein ligase</fullName>
    </submittedName>
</protein>
<feature type="compositionally biased region" description="Polar residues" evidence="4">
    <location>
        <begin position="32"/>
        <end position="44"/>
    </location>
</feature>
<feature type="domain" description="WW" evidence="5">
    <location>
        <begin position="91"/>
        <end position="125"/>
    </location>
</feature>